<feature type="compositionally biased region" description="Acidic residues" evidence="1">
    <location>
        <begin position="1624"/>
        <end position="1633"/>
    </location>
</feature>
<accession>A0AAF1BTV8</accession>
<feature type="compositionally biased region" description="Low complexity" evidence="1">
    <location>
        <begin position="831"/>
        <end position="845"/>
    </location>
</feature>
<feature type="region of interest" description="Disordered" evidence="1">
    <location>
        <begin position="151"/>
        <end position="490"/>
    </location>
</feature>
<keyword evidence="3" id="KW-1185">Reference proteome</keyword>
<sequence>MAKRKRSSSPTGERDAAASGNGSSPAAAPTRKTKKSRNNSGSGSGSSSSTPSATPSSSSDSGLKLDFNLVGSNKTYSRKLESKKPLESLIPKIAKELGVSVLGLRLVHVRAGGVEQEIWDDFDLQAVKARAHATKSKSETVRVYSALLGSQPASPAAGIPATSSNDKGKARDTAPPTPARAVATPKSALRTPGNSDTPRSQKRVIINLPSDSPPSTPTPPSRPAPQATSLASAPLANGQPADKPAKRNRGRKRKSSTGLPPSTPASPASTSTSPTALSAPPTVAKYKPARPSPLSQAAHAEPDDDDDQRVTKKAKALDSPKASPVSKAAAKAATPAATKATTASPAIATTAKATPSAAASPAKAAPKPAAERKKGRKSDLPPVVGTVPVVEDVPTVVGTVAPETGPAVATPSSTPAGSTSAPAPKDAESSTIATKKPRGRRPSTHPVAPDADAPASSAVSVTAPAVPTLSAPAAPTNVAPVLPSASQAAPVKTPATASIAFPTYMTQALPGEKTSDTIMRLMREKRAAAQAAIVIEAAKPATAPAPSPVLSTTASEPAPSTTSSEPAPAPPTPKPRKTRAIKVKAPAPAAASAPPPADTPASISPATLATSTVPPPMANGTTERVEAPATPKHQAVSSLATSYASPAAPPASPGSREGAVEAVIDVPVDDEEAEINSATPPATGSAAANIDEDPVDTADAQPDVVEGADEEHTPEPPTPKRINLPLSDDEPEGYSHNIPCALCGKAANHIHRDCPAVASGVGTLRARLEDRRKELAQMKQKAKAKPRRPSAYVTAADIEAEYEESSDSVCDTIKQWISRLTSVAAKVNTGTPRATASPKKPASAPNTVLSRAKKSLPTSAPSTPLSREAVARASADSDSSSSSSTPATGAKANGVNTPDTPFYPQAIHLKALARPRRPGSMSGLSVSDAVIETGDSASESSSSESESTSSYESSESSSESDSNDSDDSSSEAGDIDPADLMRQIMTQPLSKRQKRQARASAASMHPVEAGEAVSDNELSDDETQSRPATQRRGSDSSIGDLEDADPAGPAEPDSDTESEAEKARREAILSEVVAETTMTVEEPDSSASSSRESSAEAVTQSNDVGVEELGGDEAMDVDEPELPALSRPRSFQKLAESVGDSLVQDDLPGDIALREAIVDEDDGEDVPPPRNSDAAEPSSEFVATQVVVPEHESSPEPTPPPVPQPKRRGRLPKKKPEDAEPVPPPPKATSPLKATSPPKATSPLKATSPPKATSPVRRSTRSALSASQPTPRVTRAASKEPAASQPTARATRASSREVSASQPTTRTTRASSREVSASQLMTRSTSASSRQPSQLPTRVTRASSRDPAPSTQPPRGVPSSPVYSQTTSHARSTRRRASGSGEPTLSSPVLPSRLDTNAVIPEEPELDYEASQISGARFQSRTENDEESASIPPSSMPQGAQQPNGTPSSSSLAASSQDHPPAVPETQSSPLRRRTRLSNSQNEAPLFMTQPSQVPETQAYNPLPPPLFPETQAPESMPAEPSSNGKPADGEDEDGLSALSSDDETSKSLYPPLPVLNFSRRSQPVPPPSSSIPTLGSLPKDLLRQGRAVGAGMWTALTKGSSAGNGITSSQPVGDGGNSSESGSDTDSDEENVNEAVKARYAGSRRKSDRPRTSGIMKGW</sequence>
<feature type="compositionally biased region" description="Pro residues" evidence="1">
    <location>
        <begin position="211"/>
        <end position="223"/>
    </location>
</feature>
<proteinExistence type="predicted"/>
<feature type="compositionally biased region" description="Low complexity" evidence="1">
    <location>
        <begin position="637"/>
        <end position="646"/>
    </location>
</feature>
<feature type="compositionally biased region" description="Polar residues" evidence="1">
    <location>
        <begin position="1431"/>
        <end position="1447"/>
    </location>
</feature>
<feature type="compositionally biased region" description="Basic residues" evidence="1">
    <location>
        <begin position="246"/>
        <end position="255"/>
    </location>
</feature>
<gene>
    <name evidence="2" type="ORF">LOC62_06G008775</name>
</gene>
<feature type="compositionally biased region" description="Polar residues" evidence="1">
    <location>
        <begin position="1477"/>
        <end position="1500"/>
    </location>
</feature>
<feature type="compositionally biased region" description="Polar residues" evidence="1">
    <location>
        <begin position="1284"/>
        <end position="1342"/>
    </location>
</feature>
<feature type="compositionally biased region" description="Low complexity" evidence="1">
    <location>
        <begin position="873"/>
        <end position="884"/>
    </location>
</feature>
<name>A0AAF1BTV8_9TREE</name>
<feature type="compositionally biased region" description="Low complexity" evidence="1">
    <location>
        <begin position="1071"/>
        <end position="1097"/>
    </location>
</feature>
<feature type="compositionally biased region" description="Low complexity" evidence="1">
    <location>
        <begin position="446"/>
        <end position="468"/>
    </location>
</feature>
<feature type="compositionally biased region" description="Low complexity" evidence="1">
    <location>
        <begin position="381"/>
        <end position="424"/>
    </location>
</feature>
<feature type="region of interest" description="Disordered" evidence="1">
    <location>
        <begin position="539"/>
        <end position="730"/>
    </location>
</feature>
<reference evidence="2" key="1">
    <citation type="submission" date="2023-10" db="EMBL/GenBank/DDBJ databases">
        <authorList>
            <person name="Noh H."/>
        </authorList>
    </citation>
    <scope>NUCLEOTIDE SEQUENCE</scope>
    <source>
        <strain evidence="2">DUCC4014</strain>
    </source>
</reference>
<feature type="region of interest" description="Disordered" evidence="1">
    <location>
        <begin position="1597"/>
        <end position="1660"/>
    </location>
</feature>
<feature type="region of interest" description="Disordered" evidence="1">
    <location>
        <begin position="1"/>
        <end position="65"/>
    </location>
</feature>
<feature type="compositionally biased region" description="Low complexity" evidence="1">
    <location>
        <begin position="17"/>
        <end position="29"/>
    </location>
</feature>
<feature type="compositionally biased region" description="Basic and acidic residues" evidence="1">
    <location>
        <begin position="1059"/>
        <end position="1068"/>
    </location>
</feature>
<dbReference type="RefSeq" id="XP_062631299.1">
    <property type="nucleotide sequence ID" value="XM_062775315.1"/>
</dbReference>
<feature type="compositionally biased region" description="Low complexity" evidence="1">
    <location>
        <begin position="45"/>
        <end position="62"/>
    </location>
</feature>
<organism evidence="2 3">
    <name type="scientific">Vanrija pseudolonga</name>
    <dbReference type="NCBI Taxonomy" id="143232"/>
    <lineage>
        <taxon>Eukaryota</taxon>
        <taxon>Fungi</taxon>
        <taxon>Dikarya</taxon>
        <taxon>Basidiomycota</taxon>
        <taxon>Agaricomycotina</taxon>
        <taxon>Tremellomycetes</taxon>
        <taxon>Trichosporonales</taxon>
        <taxon>Trichosporonaceae</taxon>
        <taxon>Vanrija</taxon>
    </lineage>
</organism>
<feature type="compositionally biased region" description="Polar residues" evidence="1">
    <location>
        <begin position="1598"/>
        <end position="1612"/>
    </location>
</feature>
<feature type="region of interest" description="Disordered" evidence="1">
    <location>
        <begin position="1156"/>
        <end position="1579"/>
    </location>
</feature>
<feature type="compositionally biased region" description="Acidic residues" evidence="1">
    <location>
        <begin position="961"/>
        <end position="977"/>
    </location>
</feature>
<feature type="compositionally biased region" description="Acidic residues" evidence="1">
    <location>
        <begin position="1105"/>
        <end position="1121"/>
    </location>
</feature>
<evidence type="ECO:0000313" key="2">
    <source>
        <dbReference type="EMBL" id="WOO85273.1"/>
    </source>
</evidence>
<feature type="compositionally biased region" description="Polar residues" evidence="1">
    <location>
        <begin position="1411"/>
        <end position="1421"/>
    </location>
</feature>
<dbReference type="Proteomes" id="UP000827549">
    <property type="component" value="Chromosome 6"/>
</dbReference>
<feature type="compositionally biased region" description="Low complexity" evidence="1">
    <location>
        <begin position="855"/>
        <end position="866"/>
    </location>
</feature>
<feature type="compositionally biased region" description="Low complexity" evidence="1">
    <location>
        <begin position="256"/>
        <end position="282"/>
    </location>
</feature>
<feature type="compositionally biased region" description="Low complexity" evidence="1">
    <location>
        <begin position="935"/>
        <end position="960"/>
    </location>
</feature>
<evidence type="ECO:0000256" key="1">
    <source>
        <dbReference type="SAM" id="MobiDB-lite"/>
    </source>
</evidence>
<feature type="compositionally biased region" description="Low complexity" evidence="1">
    <location>
        <begin position="319"/>
        <end position="368"/>
    </location>
</feature>
<protein>
    <submittedName>
        <fullName evidence="2">Uncharacterized protein</fullName>
    </submittedName>
</protein>
<evidence type="ECO:0000313" key="3">
    <source>
        <dbReference type="Proteomes" id="UP000827549"/>
    </source>
</evidence>
<dbReference type="EMBL" id="CP086719">
    <property type="protein sequence ID" value="WOO85273.1"/>
    <property type="molecule type" value="Genomic_DNA"/>
</dbReference>
<feature type="compositionally biased region" description="Low complexity" evidence="1">
    <location>
        <begin position="551"/>
        <end position="566"/>
    </location>
</feature>
<dbReference type="GeneID" id="87811939"/>
<feature type="region of interest" description="Disordered" evidence="1">
    <location>
        <begin position="829"/>
        <end position="1130"/>
    </location>
</feature>
<feature type="compositionally biased region" description="Polar residues" evidence="1">
    <location>
        <begin position="1261"/>
        <end position="1271"/>
    </location>
</feature>
<feature type="compositionally biased region" description="Low complexity" evidence="1">
    <location>
        <begin position="676"/>
        <end position="689"/>
    </location>
</feature>